<evidence type="ECO:0000313" key="3">
    <source>
        <dbReference type="Proteomes" id="UP000824469"/>
    </source>
</evidence>
<dbReference type="InterPro" id="IPR007577">
    <property type="entry name" value="GlycoTrfase_DXD_sugar-bd_CS"/>
</dbReference>
<dbReference type="Proteomes" id="UP000824469">
    <property type="component" value="Unassembled WGS sequence"/>
</dbReference>
<proteinExistence type="predicted"/>
<dbReference type="Gene3D" id="3.90.550.20">
    <property type="match status" value="1"/>
</dbReference>
<organism evidence="2 3">
    <name type="scientific">Taxus chinensis</name>
    <name type="common">Chinese yew</name>
    <name type="synonym">Taxus wallichiana var. chinensis</name>
    <dbReference type="NCBI Taxonomy" id="29808"/>
    <lineage>
        <taxon>Eukaryota</taxon>
        <taxon>Viridiplantae</taxon>
        <taxon>Streptophyta</taxon>
        <taxon>Embryophyta</taxon>
        <taxon>Tracheophyta</taxon>
        <taxon>Spermatophyta</taxon>
        <taxon>Pinopsida</taxon>
        <taxon>Pinidae</taxon>
        <taxon>Conifers II</taxon>
        <taxon>Cupressales</taxon>
        <taxon>Taxaceae</taxon>
        <taxon>Taxus</taxon>
    </lineage>
</organism>
<evidence type="ECO:0000259" key="1">
    <source>
        <dbReference type="Pfam" id="PF04572"/>
    </source>
</evidence>
<keyword evidence="3" id="KW-1185">Reference proteome</keyword>
<dbReference type="Pfam" id="PF04572">
    <property type="entry name" value="Gb3_synth"/>
    <property type="match status" value="1"/>
</dbReference>
<dbReference type="InterPro" id="IPR007652">
    <property type="entry name" value="A1-4-GlycosylTfrase_dom"/>
</dbReference>
<feature type="non-terminal residue" evidence="2">
    <location>
        <position position="199"/>
    </location>
</feature>
<evidence type="ECO:0000313" key="2">
    <source>
        <dbReference type="EMBL" id="KAH9315475.1"/>
    </source>
</evidence>
<sequence>YRVAVVMPNLDELLVNTPAHIFASVWLDWRKVDLYYIHYTELLRVAALYKYGGVYLDSDIVVLKALDSLKNTIGIESPLNREFTLNGAVMAFEKCSPFLLECLSEFTATYDDTLLRWNGAELLTRVAKRSIEQSGGTWVSKAFKIQSHWAFFPLSFHNISSYFTAPNTQYDEKTQEVLLNRILNGSLSLHFWNNATSKL</sequence>
<feature type="non-terminal residue" evidence="2">
    <location>
        <position position="1"/>
    </location>
</feature>
<gene>
    <name evidence="2" type="ORF">KI387_024102</name>
</gene>
<dbReference type="PANTHER" id="PTHR47213">
    <property type="entry name" value="OS07G0567300 PROTEIN"/>
    <property type="match status" value="1"/>
</dbReference>
<dbReference type="PANTHER" id="PTHR47213:SF1">
    <property type="entry name" value="OS07G0567300 PROTEIN"/>
    <property type="match status" value="1"/>
</dbReference>
<dbReference type="Pfam" id="PF04488">
    <property type="entry name" value="Gly_transf_sug"/>
    <property type="match status" value="1"/>
</dbReference>
<dbReference type="EMBL" id="JAHRHJ020000005">
    <property type="protein sequence ID" value="KAH9315475.1"/>
    <property type="molecule type" value="Genomic_DNA"/>
</dbReference>
<name>A0AA38G578_TAXCH</name>
<dbReference type="OMA" id="VNTPAHI"/>
<dbReference type="InterPro" id="IPR044789">
    <property type="entry name" value="Put_A1-4-GlycosylTfrase_plant"/>
</dbReference>
<reference evidence="2 3" key="1">
    <citation type="journal article" date="2021" name="Nat. Plants">
        <title>The Taxus genome provides insights into paclitaxel biosynthesis.</title>
        <authorList>
            <person name="Xiong X."/>
            <person name="Gou J."/>
            <person name="Liao Q."/>
            <person name="Li Y."/>
            <person name="Zhou Q."/>
            <person name="Bi G."/>
            <person name="Li C."/>
            <person name="Du R."/>
            <person name="Wang X."/>
            <person name="Sun T."/>
            <person name="Guo L."/>
            <person name="Liang H."/>
            <person name="Lu P."/>
            <person name="Wu Y."/>
            <person name="Zhang Z."/>
            <person name="Ro D.K."/>
            <person name="Shang Y."/>
            <person name="Huang S."/>
            <person name="Yan J."/>
        </authorList>
    </citation>
    <scope>NUCLEOTIDE SEQUENCE [LARGE SCALE GENOMIC DNA]</scope>
    <source>
        <strain evidence="2">Ta-2019</strain>
    </source>
</reference>
<feature type="domain" description="Alpha 1,4-glycosyltransferase" evidence="1">
    <location>
        <begin position="91"/>
        <end position="197"/>
    </location>
</feature>
<dbReference type="InterPro" id="IPR029044">
    <property type="entry name" value="Nucleotide-diphossugar_trans"/>
</dbReference>
<dbReference type="SUPFAM" id="SSF53448">
    <property type="entry name" value="Nucleotide-diphospho-sugar transferases"/>
    <property type="match status" value="1"/>
</dbReference>
<comment type="caution">
    <text evidence="2">The sequence shown here is derived from an EMBL/GenBank/DDBJ whole genome shotgun (WGS) entry which is preliminary data.</text>
</comment>
<accession>A0AA38G578</accession>
<dbReference type="AlphaFoldDB" id="A0AA38G578"/>
<protein>
    <recommendedName>
        <fullName evidence="1">Alpha 1,4-glycosyltransferase domain-containing protein</fullName>
    </recommendedName>
</protein>